<gene>
    <name evidence="8" type="ORF">CHH64_11860</name>
</gene>
<dbReference type="GO" id="GO:0005525">
    <property type="term" value="F:GTP binding"/>
    <property type="evidence" value="ECO:0007669"/>
    <property type="project" value="UniProtKB-KW"/>
</dbReference>
<evidence type="ECO:0000313" key="8">
    <source>
        <dbReference type="EMBL" id="PAD20870.1"/>
    </source>
</evidence>
<evidence type="ECO:0000259" key="7">
    <source>
        <dbReference type="Pfam" id="PF00350"/>
    </source>
</evidence>
<feature type="domain" description="Dynamin N-terminal" evidence="7">
    <location>
        <begin position="57"/>
        <end position="211"/>
    </location>
</feature>
<evidence type="ECO:0000256" key="2">
    <source>
        <dbReference type="ARBA" id="ARBA00022741"/>
    </source>
</evidence>
<evidence type="ECO:0000256" key="3">
    <source>
        <dbReference type="ARBA" id="ARBA00022801"/>
    </source>
</evidence>
<feature type="coiled-coil region" evidence="6">
    <location>
        <begin position="487"/>
        <end position="532"/>
    </location>
</feature>
<dbReference type="Pfam" id="PF00350">
    <property type="entry name" value="Dynamin_N"/>
    <property type="match status" value="2"/>
</dbReference>
<sequence>MNAHTYEEGSSMRRTAETTELFSLSALYQYFETENASQYSKKALDLVDKAENGTAFICFTGHFSAGKSSLINALLGDQVLPASPIPTSANIVTIQHGRPKVFAYGADETKYELPAPYRRETLDTYCRNKDIRRIEIQDEQTVLPDKIALMDTPGIDASDDADRLMTESALHLVDSMFYVTDYNHVQSEVNLLFLQQLSEQKQPFYLIINQIDKHREEELSLTDFQTEVTNVFEQWNITPEAVYYTTLKEHDHEHNQLCAVKEKMQMLLADKERLHKAGLERGKQRLIAYYLQDMKQELEEKEAALLEQRHQLDHTAADAASNWREKQKTAKEDGRETIQQTLKNANLMPFEVREVAEVYLESTFPDFKVGLFGSKRKTAEEREQRRARTEELIYQQIEKQLVWRIRDKLGGWARKHDLYTESVQVLLQDFAVELPTNLLEQHVQSGASKNGTYTLVYTAAVEDHIKLAYKKAALQVVEAAIHTTQTAFQQAEQLEKMEKRKAAENEQIDNEINQLQQSYERLVNQIRQTECNSNPETIEQARHAMMNRYEFKESIDLLESVTKSTMEACEAEPNVQHHSLVNLTPEEMAQQLESAASALSGVEGFQSAIEDIKNRKEKLIHQDYTLVLFGAFSAGKSSFANALLGDSLLPVSPNPTTASINMLKQATRDHPHQTVLVKWKSRQHIEADIESLSGKQLTLQDFLSENPADLVKDKRHQAFLQAVQTGYNVVHANLGTEGTIPFGEFSDYVTKETISCFIEQITVYLDNEFLKQGVTLIDTPGADSVNARHTDVTFQFMKHADAILFVTYYNHAFSKADEQVLQQLGKVKGALEKDNMFFIVNASDLAKDEEEVHYVTSYVADNLANFQIRQPRLFALSSLLGLEEKQTSQKLNSGLNKLEEELYGFIRNELTEVIIQGARQELKRQYGQLQTYSNAMDLDENAKLQKVRQYKQEQDEILAKARTYTQPVFQQAIIQRIEKQLHYVKERQLLEANDLFKQCFNPALIKSSGAAGKEEVARQILEFARQMQIQLEQEYRAVTIRVDRIVREQMERWRSGLEQTVQTVNEALSLAAPAEQKLPETAPPKTQFLFEQDAITRLLKLYRGPKAFFQENGKEKLKEELLKLMEPILAEILQVYTSAMESHYEEIWQLEKTRLQKNAAGQLESYYTGMLRALTDTSSRQKLQQAVKTFAALLPEKV</sequence>
<evidence type="ECO:0000256" key="6">
    <source>
        <dbReference type="SAM" id="Coils"/>
    </source>
</evidence>
<keyword evidence="6" id="KW-0175">Coiled coil</keyword>
<comment type="subcellular location">
    <subcellularLocation>
        <location evidence="1">Membrane</location>
    </subcellularLocation>
</comment>
<evidence type="ECO:0000256" key="1">
    <source>
        <dbReference type="ARBA" id="ARBA00004370"/>
    </source>
</evidence>
<protein>
    <recommendedName>
        <fullName evidence="7">Dynamin N-terminal domain-containing protein</fullName>
    </recommendedName>
</protein>
<dbReference type="CDD" id="cd09912">
    <property type="entry name" value="DLP_2"/>
    <property type="match status" value="2"/>
</dbReference>
<keyword evidence="3" id="KW-0378">Hydrolase</keyword>
<evidence type="ECO:0000313" key="9">
    <source>
        <dbReference type="Proteomes" id="UP000216013"/>
    </source>
</evidence>
<evidence type="ECO:0000256" key="4">
    <source>
        <dbReference type="ARBA" id="ARBA00023134"/>
    </source>
</evidence>
<proteinExistence type="predicted"/>
<dbReference type="PANTHER" id="PTHR10465">
    <property type="entry name" value="TRANSMEMBRANE GTPASE FZO1"/>
    <property type="match status" value="1"/>
</dbReference>
<dbReference type="GO" id="GO:0016020">
    <property type="term" value="C:membrane"/>
    <property type="evidence" value="ECO:0007669"/>
    <property type="project" value="UniProtKB-SubCell"/>
</dbReference>
<comment type="caution">
    <text evidence="8">The sequence shown here is derived from an EMBL/GenBank/DDBJ whole genome shotgun (WGS) entry which is preliminary data.</text>
</comment>
<reference evidence="8 9" key="1">
    <citation type="submission" date="2017-07" db="EMBL/GenBank/DDBJ databases">
        <title>Isolation and whole genome analysis of endospore-forming bacteria from heroin.</title>
        <authorList>
            <person name="Kalinowski J."/>
            <person name="Ahrens B."/>
            <person name="Al-Dilaimi A."/>
            <person name="Winkler A."/>
            <person name="Wibberg D."/>
            <person name="Schleenbecker U."/>
            <person name="Ruckert C."/>
            <person name="Wolfel R."/>
            <person name="Grass G."/>
        </authorList>
    </citation>
    <scope>NUCLEOTIDE SEQUENCE [LARGE SCALE GENOMIC DNA]</scope>
    <source>
        <strain evidence="8 9">7528</strain>
    </source>
</reference>
<dbReference type="AlphaFoldDB" id="A0A268A9R8"/>
<dbReference type="InterPro" id="IPR027094">
    <property type="entry name" value="Mitofusin_fam"/>
</dbReference>
<dbReference type="InterPro" id="IPR045063">
    <property type="entry name" value="Dynamin_N"/>
</dbReference>
<dbReference type="EMBL" id="NPBV01000020">
    <property type="protein sequence ID" value="PAD20870.1"/>
    <property type="molecule type" value="Genomic_DNA"/>
</dbReference>
<evidence type="ECO:0000256" key="5">
    <source>
        <dbReference type="ARBA" id="ARBA00023136"/>
    </source>
</evidence>
<dbReference type="SUPFAM" id="SSF52540">
    <property type="entry name" value="P-loop containing nucleoside triphosphate hydrolases"/>
    <property type="match status" value="2"/>
</dbReference>
<dbReference type="GO" id="GO:0003924">
    <property type="term" value="F:GTPase activity"/>
    <property type="evidence" value="ECO:0007669"/>
    <property type="project" value="InterPro"/>
</dbReference>
<organism evidence="8 9">
    <name type="scientific">Terribacillus saccharophilus</name>
    <dbReference type="NCBI Taxonomy" id="361277"/>
    <lineage>
        <taxon>Bacteria</taxon>
        <taxon>Bacillati</taxon>
        <taxon>Bacillota</taxon>
        <taxon>Bacilli</taxon>
        <taxon>Bacillales</taxon>
        <taxon>Bacillaceae</taxon>
        <taxon>Terribacillus</taxon>
    </lineage>
</organism>
<dbReference type="InterPro" id="IPR027417">
    <property type="entry name" value="P-loop_NTPase"/>
</dbReference>
<keyword evidence="2" id="KW-0547">Nucleotide-binding</keyword>
<accession>A0A268A9R8</accession>
<keyword evidence="4" id="KW-0342">GTP-binding</keyword>
<dbReference type="PANTHER" id="PTHR10465:SF0">
    <property type="entry name" value="SARCALUMENIN"/>
    <property type="match status" value="1"/>
</dbReference>
<keyword evidence="5" id="KW-0472">Membrane</keyword>
<dbReference type="Gene3D" id="3.40.50.300">
    <property type="entry name" value="P-loop containing nucleotide triphosphate hydrolases"/>
    <property type="match status" value="2"/>
</dbReference>
<name>A0A268A9R8_9BACI</name>
<feature type="domain" description="Dynamin N-terminal" evidence="7">
    <location>
        <begin position="627"/>
        <end position="841"/>
    </location>
</feature>
<dbReference type="Proteomes" id="UP000216013">
    <property type="component" value="Unassembled WGS sequence"/>
</dbReference>